<dbReference type="AlphaFoldDB" id="A0A7Z2J9J6"/>
<keyword evidence="3" id="KW-1185">Reference proteome</keyword>
<dbReference type="OrthoDB" id="7183822at2"/>
<dbReference type="InterPro" id="IPR039569">
    <property type="entry name" value="FAS1-like_DH_region"/>
</dbReference>
<evidence type="ECO:0000313" key="2">
    <source>
        <dbReference type="EMBL" id="QGZ55010.1"/>
    </source>
</evidence>
<organism evidence="2 3">
    <name type="scientific">Paraburkholderia acidiphila</name>
    <dbReference type="NCBI Taxonomy" id="2571747"/>
    <lineage>
        <taxon>Bacteria</taxon>
        <taxon>Pseudomonadati</taxon>
        <taxon>Pseudomonadota</taxon>
        <taxon>Betaproteobacteria</taxon>
        <taxon>Burkholderiales</taxon>
        <taxon>Burkholderiaceae</taxon>
        <taxon>Paraburkholderia</taxon>
    </lineage>
</organism>
<dbReference type="KEGG" id="pacp:FAZ97_08815"/>
<dbReference type="SUPFAM" id="SSF54637">
    <property type="entry name" value="Thioesterase/thiol ester dehydrase-isomerase"/>
    <property type="match status" value="2"/>
</dbReference>
<sequence length="291" mass="31772">MATSLATEKAMPESQTPSLSAWLDKTETLTDDITAFPLRALAATLDREAPGSAVPPLWHWLYFLPVSPLAEAGPDGHPKRGGFLPPVELPRRMWAGGRLTFHAPLRAGNEAARTSTIANIEDKTGRSGRLVFVTVQHRYESGGALCIEEEHDIVYRDAPQPGASAPKPVVAPQGETWSRTLTASALMLFRYSALTFNGHRIHYDFPYVTQEEGYPGLVVHGPLIATLLLDLVHRERPDAAIATYAFRAVRPTFAGNAFTLCGKLSDDARSVELWAKDHDGYLTMQATATLA</sequence>
<dbReference type="PANTHER" id="PTHR28152:SF1">
    <property type="entry name" value="HYDROXYACYL-THIOESTER DEHYDRATASE TYPE 2, MITOCHONDRIAL"/>
    <property type="match status" value="1"/>
</dbReference>
<gene>
    <name evidence="2" type="ORF">FAZ97_08815</name>
</gene>
<protein>
    <submittedName>
        <fullName evidence="2">Acyl-CoA dehydrogenase</fullName>
    </submittedName>
</protein>
<evidence type="ECO:0000259" key="1">
    <source>
        <dbReference type="Pfam" id="PF13452"/>
    </source>
</evidence>
<dbReference type="InterPro" id="IPR029069">
    <property type="entry name" value="HotDog_dom_sf"/>
</dbReference>
<reference evidence="2 3" key="1">
    <citation type="submission" date="2019-12" db="EMBL/GenBank/DDBJ databases">
        <title>Paraburkholderia acidiphila 7Q-K02 sp. nov and Paraburkholderia acidisoli DHF22 sp. nov., two strains isolated from forest soil.</title>
        <authorList>
            <person name="Gao Z."/>
            <person name="Qiu L."/>
        </authorList>
    </citation>
    <scope>NUCLEOTIDE SEQUENCE [LARGE SCALE GENOMIC DNA]</scope>
    <source>
        <strain evidence="2 3">7Q-K02</strain>
    </source>
</reference>
<feature type="domain" description="FAS1-like dehydratase" evidence="1">
    <location>
        <begin position="85"/>
        <end position="140"/>
    </location>
</feature>
<dbReference type="Proteomes" id="UP000434209">
    <property type="component" value="Chromosome 1"/>
</dbReference>
<dbReference type="Gene3D" id="3.10.129.10">
    <property type="entry name" value="Hotdog Thioesterase"/>
    <property type="match status" value="2"/>
</dbReference>
<accession>A0A7Z2J9J6</accession>
<name>A0A7Z2J9J6_9BURK</name>
<dbReference type="InterPro" id="IPR052741">
    <property type="entry name" value="Mitochondrial_HTD2"/>
</dbReference>
<dbReference type="Pfam" id="PF13452">
    <property type="entry name" value="FAS1_DH_region"/>
    <property type="match status" value="1"/>
</dbReference>
<dbReference type="GO" id="GO:0019171">
    <property type="term" value="F:(3R)-hydroxyacyl-[acyl-carrier-protein] dehydratase activity"/>
    <property type="evidence" value="ECO:0007669"/>
    <property type="project" value="TreeGrafter"/>
</dbReference>
<proteinExistence type="predicted"/>
<dbReference type="EMBL" id="CP046909">
    <property type="protein sequence ID" value="QGZ55010.1"/>
    <property type="molecule type" value="Genomic_DNA"/>
</dbReference>
<dbReference type="PANTHER" id="PTHR28152">
    <property type="entry name" value="HYDROXYACYL-THIOESTER DEHYDRATASE TYPE 2, MITOCHONDRIAL"/>
    <property type="match status" value="1"/>
</dbReference>
<evidence type="ECO:0000313" key="3">
    <source>
        <dbReference type="Proteomes" id="UP000434209"/>
    </source>
</evidence>